<keyword evidence="2" id="KW-0805">Transcription regulation</keyword>
<dbReference type="PANTHER" id="PTHR32467:SF90">
    <property type="entry name" value="AP2-LIKE ETHYLENE-RESPONSIVE TRANSCRIPTION FACTOR AIL1"/>
    <property type="match status" value="1"/>
</dbReference>
<evidence type="ECO:0000256" key="2">
    <source>
        <dbReference type="ARBA" id="ARBA00023015"/>
    </source>
</evidence>
<evidence type="ECO:0000256" key="1">
    <source>
        <dbReference type="ARBA" id="ARBA00004123"/>
    </source>
</evidence>
<evidence type="ECO:0000256" key="4">
    <source>
        <dbReference type="ARBA" id="ARBA00023163"/>
    </source>
</evidence>
<protein>
    <recommendedName>
        <fullName evidence="7">AP2/ERF domain-containing protein</fullName>
    </recommendedName>
</protein>
<evidence type="ECO:0000256" key="6">
    <source>
        <dbReference type="SAM" id="MobiDB-lite"/>
    </source>
</evidence>
<reference evidence="8 9" key="1">
    <citation type="submission" date="2011-10" db="EMBL/GenBank/DDBJ databases">
        <authorList>
            <person name="Genoscope - CEA"/>
        </authorList>
    </citation>
    <scope>NUCLEOTIDE SEQUENCE [LARGE SCALE GENOMIC DNA]</scope>
    <source>
        <strain evidence="8 9">RCC 1105</strain>
    </source>
</reference>
<evidence type="ECO:0000256" key="5">
    <source>
        <dbReference type="ARBA" id="ARBA00023242"/>
    </source>
</evidence>
<keyword evidence="9" id="KW-1185">Reference proteome</keyword>
<dbReference type="AlphaFoldDB" id="K8F514"/>
<dbReference type="SMART" id="SM00380">
    <property type="entry name" value="AP2"/>
    <property type="match status" value="1"/>
</dbReference>
<dbReference type="GO" id="GO:0003700">
    <property type="term" value="F:DNA-binding transcription factor activity"/>
    <property type="evidence" value="ECO:0007669"/>
    <property type="project" value="InterPro"/>
</dbReference>
<accession>K8F514</accession>
<keyword evidence="3" id="KW-0238">DNA-binding</keyword>
<feature type="region of interest" description="Disordered" evidence="6">
    <location>
        <begin position="70"/>
        <end position="91"/>
    </location>
</feature>
<evidence type="ECO:0000259" key="7">
    <source>
        <dbReference type="PROSITE" id="PS51032"/>
    </source>
</evidence>
<dbReference type="OrthoDB" id="1849108at2759"/>
<dbReference type="STRING" id="41875.K8F514"/>
<dbReference type="InterPro" id="IPR016177">
    <property type="entry name" value="DNA-bd_dom_sf"/>
</dbReference>
<dbReference type="Proteomes" id="UP000198341">
    <property type="component" value="Chromosome 5"/>
</dbReference>
<dbReference type="InterPro" id="IPR001471">
    <property type="entry name" value="AP2/ERF_dom"/>
</dbReference>
<evidence type="ECO:0000313" key="8">
    <source>
        <dbReference type="EMBL" id="CCO16643.1"/>
    </source>
</evidence>
<feature type="compositionally biased region" description="Basic residues" evidence="6">
    <location>
        <begin position="75"/>
        <end position="89"/>
    </location>
</feature>
<feature type="compositionally biased region" description="Acidic residues" evidence="6">
    <location>
        <begin position="34"/>
        <end position="46"/>
    </location>
</feature>
<feature type="region of interest" description="Disordered" evidence="6">
    <location>
        <begin position="34"/>
        <end position="56"/>
    </location>
</feature>
<feature type="domain" description="AP2/ERF" evidence="7">
    <location>
        <begin position="152"/>
        <end position="213"/>
    </location>
</feature>
<dbReference type="InterPro" id="IPR036955">
    <property type="entry name" value="AP2/ERF_dom_sf"/>
</dbReference>
<dbReference type="Gene3D" id="3.30.730.10">
    <property type="entry name" value="AP2/ERF domain"/>
    <property type="match status" value="1"/>
</dbReference>
<dbReference type="GO" id="GO:0003677">
    <property type="term" value="F:DNA binding"/>
    <property type="evidence" value="ECO:0007669"/>
    <property type="project" value="UniProtKB-KW"/>
</dbReference>
<evidence type="ECO:0000256" key="3">
    <source>
        <dbReference type="ARBA" id="ARBA00023125"/>
    </source>
</evidence>
<proteinExistence type="predicted"/>
<dbReference type="SUPFAM" id="SSF54171">
    <property type="entry name" value="DNA-binding domain"/>
    <property type="match status" value="1"/>
</dbReference>
<dbReference type="KEGG" id="bpg:Bathy05g01130"/>
<dbReference type="PANTHER" id="PTHR32467">
    <property type="entry name" value="AP2-LIKE ETHYLENE-RESPONSIVE TRANSCRIPTION FACTOR"/>
    <property type="match status" value="1"/>
</dbReference>
<dbReference type="RefSeq" id="XP_007513085.1">
    <property type="nucleotide sequence ID" value="XM_007513023.1"/>
</dbReference>
<dbReference type="EMBL" id="FO082274">
    <property type="protein sequence ID" value="CCO16643.1"/>
    <property type="molecule type" value="Genomic_DNA"/>
</dbReference>
<sequence>MVSPAASLIDDIAAASMLQQYIDVDDEIIEDGEEEAGEDDENDDDDINRAGAFSFQSPPLLRRTNSEYINNNNNQHHHQHHRHHHHHHQPSFLSHFISSLPSTVLEEKGGEDEEEKEMLNNTNPVLRRSVTAPVNACNVAAAEDAMMQHTREYNGVFRPAFVTRWSSFVDIGVNKRYELGTWTTKESAARAHDAALLFMRGDSKETREMMNFPMSEYENTLKELKDINISATSTNEDFVEALVESSAKIERRQSRYRGVVKSKEHENKFEARIFYDEM</sequence>
<dbReference type="GeneID" id="19015617"/>
<dbReference type="GO" id="GO:0005634">
    <property type="term" value="C:nucleus"/>
    <property type="evidence" value="ECO:0007669"/>
    <property type="project" value="UniProtKB-SubCell"/>
</dbReference>
<gene>
    <name evidence="8" type="ORF">Bathy05g01130</name>
</gene>
<comment type="subcellular location">
    <subcellularLocation>
        <location evidence="1">Nucleus</location>
    </subcellularLocation>
</comment>
<evidence type="ECO:0000313" key="9">
    <source>
        <dbReference type="Proteomes" id="UP000198341"/>
    </source>
</evidence>
<name>K8F514_9CHLO</name>
<keyword evidence="4" id="KW-0804">Transcription</keyword>
<keyword evidence="5" id="KW-0539">Nucleus</keyword>
<organism evidence="8 9">
    <name type="scientific">Bathycoccus prasinos</name>
    <dbReference type="NCBI Taxonomy" id="41875"/>
    <lineage>
        <taxon>Eukaryota</taxon>
        <taxon>Viridiplantae</taxon>
        <taxon>Chlorophyta</taxon>
        <taxon>Mamiellophyceae</taxon>
        <taxon>Mamiellales</taxon>
        <taxon>Bathycoccaceae</taxon>
        <taxon>Bathycoccus</taxon>
    </lineage>
</organism>
<dbReference type="PROSITE" id="PS51032">
    <property type="entry name" value="AP2_ERF"/>
    <property type="match status" value="1"/>
</dbReference>